<evidence type="ECO:0000313" key="14">
    <source>
        <dbReference type="Proteomes" id="UP001597294"/>
    </source>
</evidence>
<dbReference type="PANTHER" id="PTHR30349">
    <property type="entry name" value="PHAGE INTEGRASE-RELATED"/>
    <property type="match status" value="1"/>
</dbReference>
<feature type="active site" evidence="9">
    <location>
        <position position="285"/>
    </location>
</feature>
<feature type="domain" description="Core-binding (CB)" evidence="12">
    <location>
        <begin position="34"/>
        <end position="125"/>
    </location>
</feature>
<feature type="active site" evidence="9">
    <location>
        <position position="214"/>
    </location>
</feature>
<feature type="region of interest" description="Disordered" evidence="10">
    <location>
        <begin position="1"/>
        <end position="21"/>
    </location>
</feature>
<dbReference type="SUPFAM" id="SSF56349">
    <property type="entry name" value="DNA breaking-rejoining enzymes"/>
    <property type="match status" value="1"/>
</dbReference>
<dbReference type="Pfam" id="PF00589">
    <property type="entry name" value="Phage_integrase"/>
    <property type="match status" value="1"/>
</dbReference>
<keyword evidence="6 9" id="KW-0238">DNA-binding</keyword>
<organism evidence="13 14">
    <name type="scientific">Kiloniella antarctica</name>
    <dbReference type="NCBI Taxonomy" id="1550907"/>
    <lineage>
        <taxon>Bacteria</taxon>
        <taxon>Pseudomonadati</taxon>
        <taxon>Pseudomonadota</taxon>
        <taxon>Alphaproteobacteria</taxon>
        <taxon>Rhodospirillales</taxon>
        <taxon>Kiloniellaceae</taxon>
        <taxon>Kiloniella</taxon>
    </lineage>
</organism>
<keyword evidence="14" id="KW-1185">Reference proteome</keyword>
<protein>
    <recommendedName>
        <fullName evidence="9">Tyrosine recombinase XerC</fullName>
    </recommendedName>
</protein>
<dbReference type="Proteomes" id="UP001597294">
    <property type="component" value="Unassembled WGS sequence"/>
</dbReference>
<evidence type="ECO:0000256" key="9">
    <source>
        <dbReference type="HAMAP-Rule" id="MF_01808"/>
    </source>
</evidence>
<evidence type="ECO:0000256" key="10">
    <source>
        <dbReference type="SAM" id="MobiDB-lite"/>
    </source>
</evidence>
<dbReference type="InterPro" id="IPR050090">
    <property type="entry name" value="Tyrosine_recombinase_XerCD"/>
</dbReference>
<dbReference type="InterPro" id="IPR010998">
    <property type="entry name" value="Integrase_recombinase_N"/>
</dbReference>
<dbReference type="InterPro" id="IPR004107">
    <property type="entry name" value="Integrase_SAM-like_N"/>
</dbReference>
<evidence type="ECO:0000256" key="8">
    <source>
        <dbReference type="ARBA" id="ARBA00023306"/>
    </source>
</evidence>
<dbReference type="RefSeq" id="WP_380252696.1">
    <property type="nucleotide sequence ID" value="NZ_JBHUII010000007.1"/>
</dbReference>
<dbReference type="EMBL" id="JBHUII010000007">
    <property type="protein sequence ID" value="MFD2206752.1"/>
    <property type="molecule type" value="Genomic_DNA"/>
</dbReference>
<feature type="active site" evidence="9">
    <location>
        <position position="189"/>
    </location>
</feature>
<dbReference type="InterPro" id="IPR023009">
    <property type="entry name" value="Tyrosine_recombinase_XerC/XerD"/>
</dbReference>
<keyword evidence="3 9" id="KW-0132">Cell division</keyword>
<evidence type="ECO:0000313" key="13">
    <source>
        <dbReference type="EMBL" id="MFD2206752.1"/>
    </source>
</evidence>
<dbReference type="HAMAP" id="MF_01808">
    <property type="entry name" value="Recomb_XerC_XerD"/>
    <property type="match status" value="1"/>
</dbReference>
<feature type="active site" evidence="9">
    <location>
        <position position="282"/>
    </location>
</feature>
<feature type="domain" description="Tyr recombinase" evidence="11">
    <location>
        <begin position="146"/>
        <end position="330"/>
    </location>
</feature>
<proteinExistence type="inferred from homology"/>
<dbReference type="InterPro" id="IPR013762">
    <property type="entry name" value="Integrase-like_cat_sf"/>
</dbReference>
<keyword evidence="5 9" id="KW-0229">DNA integration</keyword>
<gene>
    <name evidence="9" type="primary">xerC</name>
    <name evidence="13" type="ORF">ACFSKO_14065</name>
</gene>
<evidence type="ECO:0000256" key="7">
    <source>
        <dbReference type="ARBA" id="ARBA00023172"/>
    </source>
</evidence>
<dbReference type="CDD" id="cd00798">
    <property type="entry name" value="INT_XerDC_C"/>
    <property type="match status" value="1"/>
</dbReference>
<comment type="function">
    <text evidence="9">Site-specific tyrosine recombinase, which acts by catalyzing the cutting and rejoining of the recombining DNA molecules. The XerC-XerD complex is essential to convert dimers of the bacterial chromosome into monomers to permit their segregation at cell division. It also contributes to the segregational stability of plasmids.</text>
</comment>
<evidence type="ECO:0000259" key="12">
    <source>
        <dbReference type="PROSITE" id="PS51900"/>
    </source>
</evidence>
<feature type="active site" description="O-(3'-phospho-DNA)-tyrosine intermediate" evidence="9">
    <location>
        <position position="317"/>
    </location>
</feature>
<reference evidence="14" key="1">
    <citation type="journal article" date="2019" name="Int. J. Syst. Evol. Microbiol.">
        <title>The Global Catalogue of Microorganisms (GCM) 10K type strain sequencing project: providing services to taxonomists for standard genome sequencing and annotation.</title>
        <authorList>
            <consortium name="The Broad Institute Genomics Platform"/>
            <consortium name="The Broad Institute Genome Sequencing Center for Infectious Disease"/>
            <person name="Wu L."/>
            <person name="Ma J."/>
        </authorList>
    </citation>
    <scope>NUCLEOTIDE SEQUENCE [LARGE SCALE GENOMIC DNA]</scope>
    <source>
        <strain evidence="14">CGMCC 4.7192</strain>
    </source>
</reference>
<dbReference type="InterPro" id="IPR002104">
    <property type="entry name" value="Integrase_catalytic"/>
</dbReference>
<dbReference type="InterPro" id="IPR011010">
    <property type="entry name" value="DNA_brk_join_enz"/>
</dbReference>
<evidence type="ECO:0000256" key="5">
    <source>
        <dbReference type="ARBA" id="ARBA00022908"/>
    </source>
</evidence>
<evidence type="ECO:0000256" key="1">
    <source>
        <dbReference type="ARBA" id="ARBA00004496"/>
    </source>
</evidence>
<dbReference type="Gene3D" id="1.10.150.130">
    <property type="match status" value="1"/>
</dbReference>
<evidence type="ECO:0000256" key="4">
    <source>
        <dbReference type="ARBA" id="ARBA00022829"/>
    </source>
</evidence>
<dbReference type="Gene3D" id="1.10.443.10">
    <property type="entry name" value="Intergrase catalytic core"/>
    <property type="match status" value="1"/>
</dbReference>
<keyword evidence="8 9" id="KW-0131">Cell cycle</keyword>
<feature type="active site" evidence="9">
    <location>
        <position position="308"/>
    </location>
</feature>
<comment type="caution">
    <text evidence="13">The sequence shown here is derived from an EMBL/GenBank/DDBJ whole genome shotgun (WGS) entry which is preliminary data.</text>
</comment>
<dbReference type="InterPro" id="IPR044068">
    <property type="entry name" value="CB"/>
</dbReference>
<name>A0ABW5BLJ0_9PROT</name>
<dbReference type="PANTHER" id="PTHR30349:SF90">
    <property type="entry name" value="TYROSINE RECOMBINASE XERD"/>
    <property type="match status" value="1"/>
</dbReference>
<comment type="subcellular location">
    <subcellularLocation>
        <location evidence="1 9">Cytoplasm</location>
    </subcellularLocation>
</comment>
<evidence type="ECO:0000259" key="11">
    <source>
        <dbReference type="PROSITE" id="PS51898"/>
    </source>
</evidence>
<evidence type="ECO:0000256" key="3">
    <source>
        <dbReference type="ARBA" id="ARBA00022618"/>
    </source>
</evidence>
<dbReference type="Pfam" id="PF02899">
    <property type="entry name" value="Phage_int_SAM_1"/>
    <property type="match status" value="1"/>
</dbReference>
<dbReference type="PROSITE" id="PS51900">
    <property type="entry name" value="CB"/>
    <property type="match status" value="1"/>
</dbReference>
<keyword evidence="7 9" id="KW-0233">DNA recombination</keyword>
<evidence type="ECO:0000256" key="6">
    <source>
        <dbReference type="ARBA" id="ARBA00023125"/>
    </source>
</evidence>
<keyword evidence="4 9" id="KW-0159">Chromosome partition</keyword>
<evidence type="ECO:0000256" key="2">
    <source>
        <dbReference type="ARBA" id="ARBA00022490"/>
    </source>
</evidence>
<accession>A0ABW5BLJ0</accession>
<comment type="similarity">
    <text evidence="9">Belongs to the 'phage' integrase family. XerC subfamily.</text>
</comment>
<sequence>MAKAPGIRNVPPPQNPDQTKKTVELDFTPIPWDDEIQSAFEGWLKWHATEKRSSDKTLEAYGHDIRGFLYFLADHNGEITTLATLTSLETRDFRSWLAARAAREFSKTSTARSLSAVRGFFKWLNRRELIKNNALDILRTPKRPHTVPKALTKDEARRVMHESSKLHDDSWIGLRDQAVLLLLYGCGLRISEALSLNQEDAPGPKQEILRIVGKGQKERLVPLLPIVIEAIATYQDACPYSKKTNDALFLGAKGNRLSARIIQLQTQKLRAILGLPETATPHALRHSFATHLLSNGGDLRAIQELLGHASLSTTQRYTDVDTEELLKVYDKAHPRAQK</sequence>
<dbReference type="PROSITE" id="PS51898">
    <property type="entry name" value="TYR_RECOMBINASE"/>
    <property type="match status" value="1"/>
</dbReference>
<keyword evidence="2 9" id="KW-0963">Cytoplasm</keyword>
<comment type="subunit">
    <text evidence="9">Forms a cyclic heterotetrameric complex composed of two molecules of XerC and two molecules of XerD.</text>
</comment>